<comment type="caution">
    <text evidence="8">The sequence shown here is derived from an EMBL/GenBank/DDBJ whole genome shotgun (WGS) entry which is preliminary data.</text>
</comment>
<comment type="similarity">
    <text evidence="3">Belongs to the cytochrome P450 family.</text>
</comment>
<evidence type="ECO:0000256" key="1">
    <source>
        <dbReference type="ARBA" id="ARBA00001971"/>
    </source>
</evidence>
<dbReference type="SUPFAM" id="SSF48264">
    <property type="entry name" value="Cytochrome P450"/>
    <property type="match status" value="1"/>
</dbReference>
<dbReference type="EMBL" id="JBEAFC010000003">
    <property type="protein sequence ID" value="KAL1561022.1"/>
    <property type="molecule type" value="Genomic_DNA"/>
</dbReference>
<dbReference type="Pfam" id="PF00067">
    <property type="entry name" value="p450"/>
    <property type="match status" value="1"/>
</dbReference>
<dbReference type="PRINTS" id="PR00463">
    <property type="entry name" value="EP450I"/>
</dbReference>
<keyword evidence="9" id="KW-1185">Reference proteome</keyword>
<dbReference type="GO" id="GO:0016712">
    <property type="term" value="F:oxidoreductase activity, acting on paired donors, with incorporation or reduction of molecular oxygen, reduced flavin or flavoprotein as one donor, and incorporation of one atom of oxygen"/>
    <property type="evidence" value="ECO:0007669"/>
    <property type="project" value="UniProtKB-ARBA"/>
</dbReference>
<proteinExistence type="inferred from homology"/>
<evidence type="ECO:0000256" key="3">
    <source>
        <dbReference type="ARBA" id="ARBA00010617"/>
    </source>
</evidence>
<evidence type="ECO:0008006" key="10">
    <source>
        <dbReference type="Google" id="ProtNLM"/>
    </source>
</evidence>
<dbReference type="InterPro" id="IPR001128">
    <property type="entry name" value="Cyt_P450"/>
</dbReference>
<keyword evidence="4" id="KW-0349">Heme</keyword>
<dbReference type="Gene3D" id="1.10.630.10">
    <property type="entry name" value="Cytochrome P450"/>
    <property type="match status" value="1"/>
</dbReference>
<evidence type="ECO:0000256" key="6">
    <source>
        <dbReference type="ARBA" id="ARBA00023002"/>
    </source>
</evidence>
<dbReference type="PANTHER" id="PTHR47955">
    <property type="entry name" value="CYTOCHROME P450 FAMILY 71 PROTEIN"/>
    <property type="match status" value="1"/>
</dbReference>
<evidence type="ECO:0000256" key="4">
    <source>
        <dbReference type="ARBA" id="ARBA00022617"/>
    </source>
</evidence>
<dbReference type="GO" id="GO:0046872">
    <property type="term" value="F:metal ion binding"/>
    <property type="evidence" value="ECO:0007669"/>
    <property type="project" value="UniProtKB-KW"/>
</dbReference>
<dbReference type="InterPro" id="IPR002401">
    <property type="entry name" value="Cyt_P450_E_grp-I"/>
</dbReference>
<reference evidence="8 9" key="1">
    <citation type="submission" date="2024-06" db="EMBL/GenBank/DDBJ databases">
        <title>A chromosome level genome sequence of Diviner's sage (Salvia divinorum).</title>
        <authorList>
            <person name="Ford S.A."/>
            <person name="Ro D.-K."/>
            <person name="Ness R.W."/>
            <person name="Phillips M.A."/>
        </authorList>
    </citation>
    <scope>NUCLEOTIDE SEQUENCE [LARGE SCALE GENOMIC DNA]</scope>
    <source>
        <strain evidence="8">SAF-2024a</strain>
        <tissue evidence="8">Leaf</tissue>
    </source>
</reference>
<gene>
    <name evidence="8" type="ORF">AAHA92_03773</name>
</gene>
<evidence type="ECO:0000256" key="7">
    <source>
        <dbReference type="ARBA" id="ARBA00023004"/>
    </source>
</evidence>
<evidence type="ECO:0000313" key="8">
    <source>
        <dbReference type="EMBL" id="KAL1561022.1"/>
    </source>
</evidence>
<keyword evidence="5" id="KW-0479">Metal-binding</keyword>
<keyword evidence="6" id="KW-0560">Oxidoreductase</keyword>
<protein>
    <recommendedName>
        <fullName evidence="10">Cytochrome P450</fullName>
    </recommendedName>
</protein>
<comment type="subcellular location">
    <subcellularLocation>
        <location evidence="2">Membrane</location>
        <topology evidence="2">Single-pass membrane protein</topology>
    </subcellularLocation>
</comment>
<keyword evidence="7" id="KW-0408">Iron</keyword>
<dbReference type="GO" id="GO:0016020">
    <property type="term" value="C:membrane"/>
    <property type="evidence" value="ECO:0007669"/>
    <property type="project" value="UniProtKB-SubCell"/>
</dbReference>
<name>A0ABD1HX22_SALDI</name>
<dbReference type="InterPro" id="IPR036396">
    <property type="entry name" value="Cyt_P450_sf"/>
</dbReference>
<dbReference type="PANTHER" id="PTHR47955:SF15">
    <property type="entry name" value="CYTOCHROME P450 71A2-LIKE"/>
    <property type="match status" value="1"/>
</dbReference>
<dbReference type="PRINTS" id="PR00385">
    <property type="entry name" value="P450"/>
</dbReference>
<sequence>MVTLMQTGQDKAADFSIDRENIKTLILDVFAAGTDTSSIVLEWTMTELLRNPKILQKLQKEVREIVKQGNDIKDDDLEKMHYLKAVIKETFRYFPPIPLLLPRLAADDLKMKGYDVTEGTVAMVNVWAIGRDPASWHEPDIFKPERFVGSTIDFKGFDFELIPFGAGRKEMDMSEKPGITIHRAVSLLAVATKAA</sequence>
<comment type="cofactor">
    <cofactor evidence="1">
        <name>heme</name>
        <dbReference type="ChEBI" id="CHEBI:30413"/>
    </cofactor>
</comment>
<dbReference type="Proteomes" id="UP001567538">
    <property type="component" value="Unassembled WGS sequence"/>
</dbReference>
<accession>A0ABD1HX22</accession>
<dbReference type="AlphaFoldDB" id="A0ABD1HX22"/>
<organism evidence="8 9">
    <name type="scientific">Salvia divinorum</name>
    <name type="common">Maria pastora</name>
    <name type="synonym">Diviner's sage</name>
    <dbReference type="NCBI Taxonomy" id="28513"/>
    <lineage>
        <taxon>Eukaryota</taxon>
        <taxon>Viridiplantae</taxon>
        <taxon>Streptophyta</taxon>
        <taxon>Embryophyta</taxon>
        <taxon>Tracheophyta</taxon>
        <taxon>Spermatophyta</taxon>
        <taxon>Magnoliopsida</taxon>
        <taxon>eudicotyledons</taxon>
        <taxon>Gunneridae</taxon>
        <taxon>Pentapetalae</taxon>
        <taxon>asterids</taxon>
        <taxon>lamiids</taxon>
        <taxon>Lamiales</taxon>
        <taxon>Lamiaceae</taxon>
        <taxon>Nepetoideae</taxon>
        <taxon>Mentheae</taxon>
        <taxon>Salviinae</taxon>
        <taxon>Salvia</taxon>
        <taxon>Salvia subgen. Calosphace</taxon>
    </lineage>
</organism>
<evidence type="ECO:0000313" key="9">
    <source>
        <dbReference type="Proteomes" id="UP001567538"/>
    </source>
</evidence>
<evidence type="ECO:0000256" key="2">
    <source>
        <dbReference type="ARBA" id="ARBA00004167"/>
    </source>
</evidence>
<evidence type="ECO:0000256" key="5">
    <source>
        <dbReference type="ARBA" id="ARBA00022723"/>
    </source>
</evidence>
<dbReference type="GO" id="GO:0016114">
    <property type="term" value="P:terpenoid biosynthetic process"/>
    <property type="evidence" value="ECO:0007669"/>
    <property type="project" value="UniProtKB-ARBA"/>
</dbReference>